<organism evidence="1 2">
    <name type="scientific">Homarus americanus</name>
    <name type="common">American lobster</name>
    <dbReference type="NCBI Taxonomy" id="6706"/>
    <lineage>
        <taxon>Eukaryota</taxon>
        <taxon>Metazoa</taxon>
        <taxon>Ecdysozoa</taxon>
        <taxon>Arthropoda</taxon>
        <taxon>Crustacea</taxon>
        <taxon>Multicrustacea</taxon>
        <taxon>Malacostraca</taxon>
        <taxon>Eumalacostraca</taxon>
        <taxon>Eucarida</taxon>
        <taxon>Decapoda</taxon>
        <taxon>Pleocyemata</taxon>
        <taxon>Astacidea</taxon>
        <taxon>Nephropoidea</taxon>
        <taxon>Nephropidae</taxon>
        <taxon>Homarus</taxon>
    </lineage>
</organism>
<comment type="caution">
    <text evidence="1">The sequence shown here is derived from an EMBL/GenBank/DDBJ whole genome shotgun (WGS) entry which is preliminary data.</text>
</comment>
<keyword evidence="2" id="KW-1185">Reference proteome</keyword>
<sequence length="71" mass="7949">MDLGRVNRSGQLVFGHVGQNDSHDKRSTCTEHSRLQWGHVDFHGVRSTSRGHVDLHGGCGARYFLGDFLSR</sequence>
<proteinExistence type="predicted"/>
<evidence type="ECO:0000313" key="2">
    <source>
        <dbReference type="Proteomes" id="UP000747542"/>
    </source>
</evidence>
<gene>
    <name evidence="1" type="ORF">Hamer_G025046</name>
</gene>
<dbReference type="Proteomes" id="UP000747542">
    <property type="component" value="Unassembled WGS sequence"/>
</dbReference>
<dbReference type="EMBL" id="JAHLQT010004833">
    <property type="protein sequence ID" value="KAG7175681.1"/>
    <property type="molecule type" value="Genomic_DNA"/>
</dbReference>
<reference evidence="1" key="1">
    <citation type="journal article" date="2021" name="Sci. Adv.">
        <title>The American lobster genome reveals insights on longevity, neural, and immune adaptations.</title>
        <authorList>
            <person name="Polinski J.M."/>
            <person name="Zimin A.V."/>
            <person name="Clark K.F."/>
            <person name="Kohn A.B."/>
            <person name="Sadowski N."/>
            <person name="Timp W."/>
            <person name="Ptitsyn A."/>
            <person name="Khanna P."/>
            <person name="Romanova D.Y."/>
            <person name="Williams P."/>
            <person name="Greenwood S.J."/>
            <person name="Moroz L.L."/>
            <person name="Walt D.R."/>
            <person name="Bodnar A.G."/>
        </authorList>
    </citation>
    <scope>NUCLEOTIDE SEQUENCE</scope>
    <source>
        <strain evidence="1">GMGI-L3</strain>
    </source>
</reference>
<dbReference type="AlphaFoldDB" id="A0A8J5TIU5"/>
<evidence type="ECO:0000313" key="1">
    <source>
        <dbReference type="EMBL" id="KAG7175681.1"/>
    </source>
</evidence>
<protein>
    <submittedName>
        <fullName evidence="1">Uncharacterized protein</fullName>
    </submittedName>
</protein>
<accession>A0A8J5TIU5</accession>
<name>A0A8J5TIU5_HOMAM</name>